<evidence type="ECO:0000313" key="2">
    <source>
        <dbReference type="EMBL" id="VWD48752.1"/>
    </source>
</evidence>
<dbReference type="AlphaFoldDB" id="A0A6P3AN66"/>
<dbReference type="EMBL" id="CABVQT010000016">
    <property type="protein sequence ID" value="VWD48752.1"/>
    <property type="molecule type" value="Genomic_DNA"/>
</dbReference>
<sequence length="222" mass="23350">MKRISGALLQVARVAALAFPVSAAAAIDLIPKDITLKHDVDSVQVVNNGARTEYVSVSLSRLLNPGVPLESERLEAVGDVAQPSLYAYPFRMTLAPGQTKTITIKALRAVDTETVYRLDVKPVIKVLGAGHTKPSASIVANLAFSGIVRQLPSKTRATLAVTCEASGARLTATGNVHYRVEGAKSDGQDLDAFNVYPGVPLPVSGRIVDIPGHSRCDGAAAK</sequence>
<accession>A0A6P3AN66</accession>
<organism evidence="2 3">
    <name type="scientific">Burkholderia contaminans</name>
    <dbReference type="NCBI Taxonomy" id="488447"/>
    <lineage>
        <taxon>Bacteria</taxon>
        <taxon>Pseudomonadati</taxon>
        <taxon>Pseudomonadota</taxon>
        <taxon>Betaproteobacteria</taxon>
        <taxon>Burkholderiales</taxon>
        <taxon>Burkholderiaceae</taxon>
        <taxon>Burkholderia</taxon>
        <taxon>Burkholderia cepacia complex</taxon>
    </lineage>
</organism>
<reference evidence="2 3" key="1">
    <citation type="submission" date="2019-09" db="EMBL/GenBank/DDBJ databases">
        <authorList>
            <person name="Depoorter E."/>
        </authorList>
    </citation>
    <scope>NUCLEOTIDE SEQUENCE [LARGE SCALE GENOMIC DNA]</scope>
    <source>
        <strain evidence="2">R-71171</strain>
    </source>
</reference>
<evidence type="ECO:0000256" key="1">
    <source>
        <dbReference type="SAM" id="SignalP"/>
    </source>
</evidence>
<dbReference type="Proteomes" id="UP000494182">
    <property type="component" value="Unassembled WGS sequence"/>
</dbReference>
<dbReference type="RefSeq" id="WP_254600291.1">
    <property type="nucleotide sequence ID" value="NZ_CABVQT010000016.1"/>
</dbReference>
<name>A0A6P3AN66_9BURK</name>
<dbReference type="InterPro" id="IPR013783">
    <property type="entry name" value="Ig-like_fold"/>
</dbReference>
<proteinExistence type="predicted"/>
<gene>
    <name evidence="2" type="ORF">BCO71171_05192</name>
</gene>
<feature type="chain" id="PRO_5026967391" evidence="1">
    <location>
        <begin position="24"/>
        <end position="222"/>
    </location>
</feature>
<keyword evidence="1" id="KW-0732">Signal</keyword>
<evidence type="ECO:0000313" key="3">
    <source>
        <dbReference type="Proteomes" id="UP000494182"/>
    </source>
</evidence>
<protein>
    <submittedName>
        <fullName evidence="2">Pilus assembly protein</fullName>
    </submittedName>
</protein>
<dbReference type="Gene3D" id="2.60.40.10">
    <property type="entry name" value="Immunoglobulins"/>
    <property type="match status" value="1"/>
</dbReference>
<feature type="signal peptide" evidence="1">
    <location>
        <begin position="1"/>
        <end position="23"/>
    </location>
</feature>